<name>A0A8T0VB83_PANVG</name>
<feature type="compositionally biased region" description="Polar residues" evidence="2">
    <location>
        <begin position="246"/>
        <end position="265"/>
    </location>
</feature>
<feature type="compositionally biased region" description="Pro residues" evidence="2">
    <location>
        <begin position="1"/>
        <end position="12"/>
    </location>
</feature>
<keyword evidence="1" id="KW-0863">Zinc-finger</keyword>
<dbReference type="InterPro" id="IPR013083">
    <property type="entry name" value="Znf_RING/FYVE/PHD"/>
</dbReference>
<comment type="caution">
    <text evidence="4">The sequence shown here is derived from an EMBL/GenBank/DDBJ whole genome shotgun (WGS) entry which is preliminary data.</text>
</comment>
<evidence type="ECO:0000313" key="4">
    <source>
        <dbReference type="EMBL" id="KAG2633642.1"/>
    </source>
</evidence>
<feature type="compositionally biased region" description="Basic and acidic residues" evidence="2">
    <location>
        <begin position="358"/>
        <end position="367"/>
    </location>
</feature>
<organism evidence="4 5">
    <name type="scientific">Panicum virgatum</name>
    <name type="common">Blackwell switchgrass</name>
    <dbReference type="NCBI Taxonomy" id="38727"/>
    <lineage>
        <taxon>Eukaryota</taxon>
        <taxon>Viridiplantae</taxon>
        <taxon>Streptophyta</taxon>
        <taxon>Embryophyta</taxon>
        <taxon>Tracheophyta</taxon>
        <taxon>Spermatophyta</taxon>
        <taxon>Magnoliopsida</taxon>
        <taxon>Liliopsida</taxon>
        <taxon>Poales</taxon>
        <taxon>Poaceae</taxon>
        <taxon>PACMAD clade</taxon>
        <taxon>Panicoideae</taxon>
        <taxon>Panicodae</taxon>
        <taxon>Paniceae</taxon>
        <taxon>Panicinae</taxon>
        <taxon>Panicum</taxon>
        <taxon>Panicum sect. Hiantes</taxon>
    </lineage>
</organism>
<reference evidence="4" key="1">
    <citation type="submission" date="2020-05" db="EMBL/GenBank/DDBJ databases">
        <title>WGS assembly of Panicum virgatum.</title>
        <authorList>
            <person name="Lovell J.T."/>
            <person name="Jenkins J."/>
            <person name="Shu S."/>
            <person name="Juenger T.E."/>
            <person name="Schmutz J."/>
        </authorList>
    </citation>
    <scope>NUCLEOTIDE SEQUENCE</scope>
    <source>
        <strain evidence="4">AP13</strain>
    </source>
</reference>
<evidence type="ECO:0000313" key="5">
    <source>
        <dbReference type="Proteomes" id="UP000823388"/>
    </source>
</evidence>
<dbReference type="Proteomes" id="UP000823388">
    <property type="component" value="Chromosome 2N"/>
</dbReference>
<sequence>MGDVPVPVPPLPDSGMTSRRRREPSEPRSDSDWDAGSSREGSPDLLRRAPAAQISRAASSSSSSSSWLREIERDRVRLVREWVHMAARDPDDDTGPPPSPVPDHARRDAPRIRGRQARLELVMRMAADRQAELHRLSQHRAVSDFPHRNRIHALLRGRFLRNGGLPEERRPPSVAARELGQLRQRHPVSGLREEFRFRLENLVRGQADSQADASSTHDVELSTNDISESRPTTSETTQERPERTSENISLQQIEGTATTSGLESGTPSVAEVFCESHSQAESQEDLEQERSDWQRFSRAVIGEGSERSWRENADISSHEGTAVEDDHEDRLPEPNEESTSVDHLPEGHEESISDDSLPEVHEEQHDSDHLPAVLEELHDNSNLQESHGEWSRDDRPIEVYDEWQSDDPLPEVNEEWQDDDESNDTADNWHDNTSDQPIDHDAALIRRANTFIPGDDDNVYSTELRELLSRRSVSNLLHSAFRENLDRLIRSYVERQGRGPLPWDLEGTTPAPNSPDQNQEQQRDDDDQELQHTVGRPPLVIPPPPIPPRQPLWHSELHRNNWIRQNIHRSSDIEWEAINDLRADMARLQQGMSHMQRMLEACMDMQLELQRSVRQEVSAALNRFIGEQGESKEIIDDGSKWINVRKGTCCICCETPIDSLLYRCGHMCTCSKCANELVRGGGKCPLCRAPIIEVIRAYFIM</sequence>
<accession>A0A8T0VB83</accession>
<feature type="compositionally biased region" description="Low complexity" evidence="2">
    <location>
        <begin position="48"/>
        <end position="66"/>
    </location>
</feature>
<feature type="compositionally biased region" description="Basic and acidic residues" evidence="2">
    <location>
        <begin position="427"/>
        <end position="437"/>
    </location>
</feature>
<feature type="region of interest" description="Disordered" evidence="2">
    <location>
        <begin position="305"/>
        <end position="367"/>
    </location>
</feature>
<gene>
    <name evidence="4" type="ORF">PVAP13_2NG240400</name>
</gene>
<feature type="region of interest" description="Disordered" evidence="2">
    <location>
        <begin position="87"/>
        <end position="112"/>
    </location>
</feature>
<dbReference type="CDD" id="cd16647">
    <property type="entry name" value="mRING-HC-C3HC5_NEU1"/>
    <property type="match status" value="1"/>
</dbReference>
<feature type="compositionally biased region" description="Acidic residues" evidence="2">
    <location>
        <begin position="404"/>
        <end position="424"/>
    </location>
</feature>
<evidence type="ECO:0000256" key="1">
    <source>
        <dbReference type="PROSITE-ProRule" id="PRU00175"/>
    </source>
</evidence>
<dbReference type="PANTHER" id="PTHR46519">
    <property type="entry name" value="RING/U-BOX SUPERFAMILY PROTEIN"/>
    <property type="match status" value="1"/>
</dbReference>
<proteinExistence type="predicted"/>
<evidence type="ECO:0000256" key="2">
    <source>
        <dbReference type="SAM" id="MobiDB-lite"/>
    </source>
</evidence>
<dbReference type="InterPro" id="IPR001841">
    <property type="entry name" value="Znf_RING"/>
</dbReference>
<feature type="compositionally biased region" description="Basic and acidic residues" evidence="2">
    <location>
        <begin position="305"/>
        <end position="317"/>
    </location>
</feature>
<protein>
    <recommendedName>
        <fullName evidence="3">RING-type domain-containing protein</fullName>
    </recommendedName>
</protein>
<feature type="region of interest" description="Disordered" evidence="2">
    <location>
        <begin position="205"/>
        <end position="265"/>
    </location>
</feature>
<feature type="region of interest" description="Disordered" evidence="2">
    <location>
        <begin position="499"/>
        <end position="552"/>
    </location>
</feature>
<feature type="region of interest" description="Disordered" evidence="2">
    <location>
        <begin position="1"/>
        <end position="69"/>
    </location>
</feature>
<dbReference type="Pfam" id="PF13920">
    <property type="entry name" value="zf-C3HC4_3"/>
    <property type="match status" value="1"/>
</dbReference>
<feature type="compositionally biased region" description="Pro residues" evidence="2">
    <location>
        <begin position="539"/>
        <end position="550"/>
    </location>
</feature>
<feature type="region of interest" description="Disordered" evidence="2">
    <location>
        <begin position="404"/>
        <end position="437"/>
    </location>
</feature>
<dbReference type="GO" id="GO:0008270">
    <property type="term" value="F:zinc ion binding"/>
    <property type="evidence" value="ECO:0007669"/>
    <property type="project" value="UniProtKB-KW"/>
</dbReference>
<dbReference type="AlphaFoldDB" id="A0A8T0VB83"/>
<keyword evidence="1" id="KW-0479">Metal-binding</keyword>
<feature type="compositionally biased region" description="Polar residues" evidence="2">
    <location>
        <begin position="221"/>
        <end position="236"/>
    </location>
</feature>
<dbReference type="Gene3D" id="3.30.40.10">
    <property type="entry name" value="Zinc/RING finger domain, C3HC4 (zinc finger)"/>
    <property type="match status" value="1"/>
</dbReference>
<keyword evidence="1" id="KW-0862">Zinc</keyword>
<dbReference type="PANTHER" id="PTHR46519:SF17">
    <property type="entry name" value="RING-TYPE DOMAIN-CONTAINING PROTEIN"/>
    <property type="match status" value="1"/>
</dbReference>
<evidence type="ECO:0000259" key="3">
    <source>
        <dbReference type="PROSITE" id="PS50089"/>
    </source>
</evidence>
<dbReference type="PROSITE" id="PS50089">
    <property type="entry name" value="ZF_RING_2"/>
    <property type="match status" value="1"/>
</dbReference>
<keyword evidence="5" id="KW-1185">Reference proteome</keyword>
<dbReference type="EMBL" id="CM029040">
    <property type="protein sequence ID" value="KAG2633642.1"/>
    <property type="molecule type" value="Genomic_DNA"/>
</dbReference>
<dbReference type="SUPFAM" id="SSF57850">
    <property type="entry name" value="RING/U-box"/>
    <property type="match status" value="1"/>
</dbReference>
<feature type="domain" description="RING-type" evidence="3">
    <location>
        <begin position="649"/>
        <end position="688"/>
    </location>
</feature>